<comment type="subcellular location">
    <subcellularLocation>
        <location evidence="7">Cytoplasm</location>
        <location evidence="7">Nucleoid</location>
    </subcellularLocation>
</comment>
<dbReference type="InterPro" id="IPR007159">
    <property type="entry name" value="SpoVT-AbrB_dom"/>
</dbReference>
<dbReference type="Proteomes" id="UP000192920">
    <property type="component" value="Unassembled WGS sequence"/>
</dbReference>
<gene>
    <name evidence="7" type="primary">mraZ</name>
    <name evidence="9" type="ORF">SAMN02745746_00163</name>
</gene>
<proteinExistence type="inferred from homology"/>
<dbReference type="PROSITE" id="PS51740">
    <property type="entry name" value="SPOVT_ABRB"/>
    <property type="match status" value="2"/>
</dbReference>
<evidence type="ECO:0000256" key="3">
    <source>
        <dbReference type="ARBA" id="ARBA00022737"/>
    </source>
</evidence>
<organism evidence="9 10">
    <name type="scientific">Pseudogulbenkiania subflava DSM 22618</name>
    <dbReference type="NCBI Taxonomy" id="1123014"/>
    <lineage>
        <taxon>Bacteria</taxon>
        <taxon>Pseudomonadati</taxon>
        <taxon>Pseudomonadota</taxon>
        <taxon>Betaproteobacteria</taxon>
        <taxon>Neisseriales</taxon>
        <taxon>Chromobacteriaceae</taxon>
        <taxon>Pseudogulbenkiania</taxon>
    </lineage>
</organism>
<evidence type="ECO:0000256" key="7">
    <source>
        <dbReference type="HAMAP-Rule" id="MF_01008"/>
    </source>
</evidence>
<dbReference type="SUPFAM" id="SSF89447">
    <property type="entry name" value="AbrB/MazE/MraZ-like"/>
    <property type="match status" value="1"/>
</dbReference>
<feature type="domain" description="SpoVT-AbrB" evidence="8">
    <location>
        <begin position="110"/>
        <end position="153"/>
    </location>
</feature>
<dbReference type="InterPro" id="IPR038619">
    <property type="entry name" value="MraZ_sf"/>
</dbReference>
<evidence type="ECO:0000313" key="10">
    <source>
        <dbReference type="Proteomes" id="UP000192920"/>
    </source>
</evidence>
<evidence type="ECO:0000256" key="5">
    <source>
        <dbReference type="ARBA" id="ARBA00023125"/>
    </source>
</evidence>
<comment type="similarity">
    <text evidence="7">Belongs to the MraZ family.</text>
</comment>
<dbReference type="NCBIfam" id="TIGR00242">
    <property type="entry name" value="division/cell wall cluster transcriptional repressor MraZ"/>
    <property type="match status" value="1"/>
</dbReference>
<evidence type="ECO:0000256" key="2">
    <source>
        <dbReference type="ARBA" id="ARBA00022490"/>
    </source>
</evidence>
<dbReference type="InterPro" id="IPR035644">
    <property type="entry name" value="MraZ_C"/>
</dbReference>
<dbReference type="InterPro" id="IPR037914">
    <property type="entry name" value="SpoVT-AbrB_sf"/>
</dbReference>
<dbReference type="Pfam" id="PF02381">
    <property type="entry name" value="MraZ"/>
    <property type="match status" value="2"/>
</dbReference>
<evidence type="ECO:0000259" key="8">
    <source>
        <dbReference type="PROSITE" id="PS51740"/>
    </source>
</evidence>
<dbReference type="PANTHER" id="PTHR34701">
    <property type="entry name" value="TRANSCRIPTIONAL REGULATOR MRAZ"/>
    <property type="match status" value="1"/>
</dbReference>
<dbReference type="AlphaFoldDB" id="A0A1Y6BC70"/>
<dbReference type="GO" id="GO:0003700">
    <property type="term" value="F:DNA-binding transcription factor activity"/>
    <property type="evidence" value="ECO:0007669"/>
    <property type="project" value="UniProtKB-UniRule"/>
</dbReference>
<keyword evidence="2 7" id="KW-0963">Cytoplasm</keyword>
<dbReference type="STRING" id="1123014.SAMN02745746_00163"/>
<dbReference type="PANTHER" id="PTHR34701:SF1">
    <property type="entry name" value="TRANSCRIPTIONAL REGULATOR MRAZ"/>
    <property type="match status" value="1"/>
</dbReference>
<dbReference type="InterPro" id="IPR020603">
    <property type="entry name" value="MraZ_dom"/>
</dbReference>
<dbReference type="GO" id="GO:2000143">
    <property type="term" value="P:negative regulation of DNA-templated transcription initiation"/>
    <property type="evidence" value="ECO:0007669"/>
    <property type="project" value="TreeGrafter"/>
</dbReference>
<evidence type="ECO:0000256" key="1">
    <source>
        <dbReference type="ARBA" id="ARBA00013860"/>
    </source>
</evidence>
<reference evidence="10" key="1">
    <citation type="submission" date="2017-04" db="EMBL/GenBank/DDBJ databases">
        <authorList>
            <person name="Varghese N."/>
            <person name="Submissions S."/>
        </authorList>
    </citation>
    <scope>NUCLEOTIDE SEQUENCE [LARGE SCALE GENOMIC DNA]</scope>
    <source>
        <strain evidence="10">DSM 22618</strain>
    </source>
</reference>
<dbReference type="InterPro" id="IPR035642">
    <property type="entry name" value="MraZ_N"/>
</dbReference>
<accession>A0A1Y6BC70</accession>
<dbReference type="GO" id="GO:0000976">
    <property type="term" value="F:transcription cis-regulatory region binding"/>
    <property type="evidence" value="ECO:0007669"/>
    <property type="project" value="TreeGrafter"/>
</dbReference>
<evidence type="ECO:0000313" key="9">
    <source>
        <dbReference type="EMBL" id="SME93394.1"/>
    </source>
</evidence>
<keyword evidence="6 7" id="KW-0804">Transcription</keyword>
<dbReference type="HAMAP" id="MF_01008">
    <property type="entry name" value="MraZ"/>
    <property type="match status" value="1"/>
</dbReference>
<feature type="domain" description="SpoVT-AbrB" evidence="8">
    <location>
        <begin position="35"/>
        <end position="81"/>
    </location>
</feature>
<dbReference type="CDD" id="cd16320">
    <property type="entry name" value="MraZ_N"/>
    <property type="match status" value="1"/>
</dbReference>
<keyword evidence="10" id="KW-1185">Reference proteome</keyword>
<dbReference type="GO" id="GO:0009295">
    <property type="term" value="C:nucleoid"/>
    <property type="evidence" value="ECO:0007669"/>
    <property type="project" value="UniProtKB-SubCell"/>
</dbReference>
<evidence type="ECO:0000256" key="6">
    <source>
        <dbReference type="ARBA" id="ARBA00023163"/>
    </source>
</evidence>
<dbReference type="Gene3D" id="3.40.1550.20">
    <property type="entry name" value="Transcriptional regulator MraZ domain"/>
    <property type="match status" value="1"/>
</dbReference>
<evidence type="ECO:0000256" key="4">
    <source>
        <dbReference type="ARBA" id="ARBA00023015"/>
    </source>
</evidence>
<keyword evidence="5 7" id="KW-0238">DNA-binding</keyword>
<comment type="subunit">
    <text evidence="7">Forms oligomers.</text>
</comment>
<keyword evidence="4 7" id="KW-0805">Transcription regulation</keyword>
<keyword evidence="3" id="KW-0677">Repeat</keyword>
<dbReference type="EMBL" id="FXAG01000001">
    <property type="protein sequence ID" value="SME93394.1"/>
    <property type="molecule type" value="Genomic_DNA"/>
</dbReference>
<sequence length="178" mass="19664">MTLLSYSGEKWGEVGKSGVRTPNQRLNVRIMIGGVNVVSLDSKGRLAIPARHRETLLSSFGSKLVVTLEARDHLLLYPEPNWRPVEARLLALPAGNPMLKRYQKLVLGHAELLDMDSAGRILLSPRLRGLVSLDKDVALVGMGNRFELWDAADWDAQTSDALDIDPAELSQHLGDFTL</sequence>
<dbReference type="InterPro" id="IPR003444">
    <property type="entry name" value="MraZ"/>
</dbReference>
<dbReference type="GO" id="GO:0005737">
    <property type="term" value="C:cytoplasm"/>
    <property type="evidence" value="ECO:0007669"/>
    <property type="project" value="UniProtKB-UniRule"/>
</dbReference>
<name>A0A1Y6BC70_9NEIS</name>
<protein>
    <recommendedName>
        <fullName evidence="1 7">Transcriptional regulator MraZ</fullName>
    </recommendedName>
</protein>
<dbReference type="CDD" id="cd16321">
    <property type="entry name" value="MraZ_C"/>
    <property type="match status" value="1"/>
</dbReference>